<evidence type="ECO:0000259" key="1">
    <source>
        <dbReference type="Pfam" id="PF09820"/>
    </source>
</evidence>
<dbReference type="PANTHER" id="PTHR34825">
    <property type="entry name" value="CONSERVED PROTEIN, WITH A WEAK D-GALACTARATE DEHYDRATASE/ALTRONATE HYDROLASE DOMAIN"/>
    <property type="match status" value="1"/>
</dbReference>
<dbReference type="SUPFAM" id="SSF52540">
    <property type="entry name" value="P-loop containing nucleoside triphosphate hydrolases"/>
    <property type="match status" value="1"/>
</dbReference>
<sequence>MARTVATGIQDFEKIRKNDYFYIDKTFLIKEWWESGDDVTLVTRPRRFGKTLNMSMLDYFFSVDHAGRRDLFDGLCIWKEEGYRELQGTYPVISLSFARIKENNYEYTKKQIFQIIIDLYNVHRFLLEGDFLSDNDKEFFCSVSSGMPEYVATVAINKLSEFLCRYYGKKVIILLDEYDTPMQEAYVYGYWEETVSFLRSFFNSTFKTNPYMARGMMTGITRVSKESIFSDLNNLKVITATSDEYAAAFGFTQEEVFGALDEYGYSGRKEEIKRWYDGFIFGQYRDIYNPWSILNFLDTGKIGAYWANTSSNSLVSSLLKKGDSDIKQQFECLLRGETIWSLIDEQIVFGRLDGSQKSVWSLLLASGYLKVVSSESYEDILPGTQPRYELAITNMEINVMFRGMVSDWFSDSQPEYNSFIKALILGDVDHMNDYMNEVTLHMFGSFDTGRQPSQAQPERFYHGFVLGLMVDMQRDYIVISNGESGFGRYDVMIEPRDKKKDAFILEFKVFNKRREKSLEDTVRAAHAQIEEKQYEAALVAKGIPAGNIRKYGFAFEGKKVLIG</sequence>
<reference evidence="2 3" key="1">
    <citation type="submission" date="2015-11" db="EMBL/GenBank/DDBJ databases">
        <title>Butyribacter intestini gen. nov., sp. nov., a butyric acid-producing bacterium of the family Lachnospiraceae isolated from the human faeces.</title>
        <authorList>
            <person name="Zou Y."/>
            <person name="Xue W."/>
            <person name="Luo G."/>
            <person name="Lv M."/>
        </authorList>
    </citation>
    <scope>NUCLEOTIDE SEQUENCE [LARGE SCALE GENOMIC DNA]</scope>
    <source>
        <strain evidence="2 3">ACET-33324</strain>
    </source>
</reference>
<accession>A0A0V8Q9X6</accession>
<dbReference type="RefSeq" id="WP_058354380.1">
    <property type="nucleotide sequence ID" value="NZ_CABMMD010000227.1"/>
</dbReference>
<evidence type="ECO:0000313" key="2">
    <source>
        <dbReference type="EMBL" id="KSV57378.1"/>
    </source>
</evidence>
<gene>
    <name evidence="2" type="ORF">ASU35_16530</name>
</gene>
<dbReference type="OrthoDB" id="9799038at2"/>
<feature type="domain" description="AAA-ATPase-like" evidence="1">
    <location>
        <begin position="7"/>
        <end position="229"/>
    </location>
</feature>
<dbReference type="Proteomes" id="UP000054874">
    <property type="component" value="Unassembled WGS sequence"/>
</dbReference>
<proteinExistence type="predicted"/>
<keyword evidence="3" id="KW-1185">Reference proteome</keyword>
<organism evidence="2 3">
    <name type="scientific">Acetivibrio ethanolgignens</name>
    <dbReference type="NCBI Taxonomy" id="290052"/>
    <lineage>
        <taxon>Bacteria</taxon>
        <taxon>Bacillati</taxon>
        <taxon>Bacillota</taxon>
        <taxon>Clostridia</taxon>
        <taxon>Eubacteriales</taxon>
        <taxon>Oscillospiraceae</taxon>
        <taxon>Acetivibrio</taxon>
    </lineage>
</organism>
<evidence type="ECO:0000313" key="3">
    <source>
        <dbReference type="Proteomes" id="UP000054874"/>
    </source>
</evidence>
<dbReference type="PANTHER" id="PTHR34825:SF1">
    <property type="entry name" value="AAA-ATPASE-LIKE DOMAIN-CONTAINING PROTEIN"/>
    <property type="match status" value="1"/>
</dbReference>
<dbReference type="InterPro" id="IPR027417">
    <property type="entry name" value="P-loop_NTPase"/>
</dbReference>
<dbReference type="STRING" id="290052.ASU35_16530"/>
<dbReference type="EMBL" id="LNAM01000227">
    <property type="protein sequence ID" value="KSV57378.1"/>
    <property type="molecule type" value="Genomic_DNA"/>
</dbReference>
<dbReference type="AlphaFoldDB" id="A0A0V8Q9X6"/>
<name>A0A0V8Q9X6_9FIRM</name>
<comment type="caution">
    <text evidence="2">The sequence shown here is derived from an EMBL/GenBank/DDBJ whole genome shotgun (WGS) entry which is preliminary data.</text>
</comment>
<dbReference type="Pfam" id="PF08011">
    <property type="entry name" value="PDDEXK_9"/>
    <property type="match status" value="1"/>
</dbReference>
<protein>
    <recommendedName>
        <fullName evidence="1">AAA-ATPase-like domain-containing protein</fullName>
    </recommendedName>
</protein>
<dbReference type="Pfam" id="PF09820">
    <property type="entry name" value="AAA-ATPase_like"/>
    <property type="match status" value="1"/>
</dbReference>
<dbReference type="InterPro" id="IPR012547">
    <property type="entry name" value="PDDEXK_9"/>
</dbReference>
<dbReference type="InterPro" id="IPR018631">
    <property type="entry name" value="AAA-ATPase-like_dom"/>
</dbReference>